<comment type="caution">
    <text evidence="6">The sequence shown here is derived from an EMBL/GenBank/DDBJ whole genome shotgun (WGS) entry which is preliminary data.</text>
</comment>
<dbReference type="Pfam" id="PF01812">
    <property type="entry name" value="5-FTHF_cyc-lig"/>
    <property type="match status" value="1"/>
</dbReference>
<dbReference type="NCBIfam" id="TIGR02727">
    <property type="entry name" value="MTHFS_bact"/>
    <property type="match status" value="1"/>
</dbReference>
<feature type="region of interest" description="Disordered" evidence="5">
    <location>
        <begin position="1"/>
        <end position="52"/>
    </location>
</feature>
<dbReference type="EMBL" id="SMAP01000008">
    <property type="protein sequence ID" value="TCT21854.1"/>
    <property type="molecule type" value="Genomic_DNA"/>
</dbReference>
<dbReference type="AlphaFoldDB" id="A0A4R3MZJ3"/>
<comment type="catalytic activity">
    <reaction evidence="4">
        <text>(6S)-5-formyl-5,6,7,8-tetrahydrofolate + ATP = (6R)-5,10-methenyltetrahydrofolate + ADP + phosphate</text>
        <dbReference type="Rhea" id="RHEA:10488"/>
        <dbReference type="ChEBI" id="CHEBI:30616"/>
        <dbReference type="ChEBI" id="CHEBI:43474"/>
        <dbReference type="ChEBI" id="CHEBI:57455"/>
        <dbReference type="ChEBI" id="CHEBI:57457"/>
        <dbReference type="ChEBI" id="CHEBI:456216"/>
        <dbReference type="EC" id="6.3.3.2"/>
    </reaction>
</comment>
<dbReference type="SUPFAM" id="SSF100950">
    <property type="entry name" value="NagB/RpiA/CoA transferase-like"/>
    <property type="match status" value="1"/>
</dbReference>
<organism evidence="6 7">
    <name type="scientific">Thermomonas haemolytica</name>
    <dbReference type="NCBI Taxonomy" id="141949"/>
    <lineage>
        <taxon>Bacteria</taxon>
        <taxon>Pseudomonadati</taxon>
        <taxon>Pseudomonadota</taxon>
        <taxon>Gammaproteobacteria</taxon>
        <taxon>Lysobacterales</taxon>
        <taxon>Lysobacteraceae</taxon>
        <taxon>Thermomonas</taxon>
    </lineage>
</organism>
<dbReference type="PANTHER" id="PTHR23407">
    <property type="entry name" value="ATPASE INHIBITOR/5-FORMYLTETRAHYDROFOLATE CYCLO-LIGASE"/>
    <property type="match status" value="1"/>
</dbReference>
<keyword evidence="6" id="KW-0436">Ligase</keyword>
<dbReference type="InterPro" id="IPR002698">
    <property type="entry name" value="FTHF_cligase"/>
</dbReference>
<accession>A0A4R3MZJ3</accession>
<dbReference type="GO" id="GO:0005524">
    <property type="term" value="F:ATP binding"/>
    <property type="evidence" value="ECO:0007669"/>
    <property type="project" value="UniProtKB-KW"/>
</dbReference>
<comment type="similarity">
    <text evidence="1 4">Belongs to the 5-formyltetrahydrofolate cyclo-ligase family.</text>
</comment>
<dbReference type="GO" id="GO:0046872">
    <property type="term" value="F:metal ion binding"/>
    <property type="evidence" value="ECO:0007669"/>
    <property type="project" value="UniProtKB-KW"/>
</dbReference>
<gene>
    <name evidence="6" type="ORF">EDC34_10873</name>
</gene>
<sequence length="240" mass="25705">MSAASGKPDGRPAFPLEPRVQGRSARIATAETFPPSPQPGPPRVSPPPDRTALRQSLRERRRALPAATRIAAAEALAERLLALPFLPASGYVGGYWAMDGEIGLHAFQLRLPPGLVYCLPLLHADGSLRFAPWRAGDPLVTNRFGIPEPDLHAEGALRAEDMAMVVLPLVGFDPACHRLGMGGGWYDRSLAFRQHAAPPPWLVGAAFSAQQVDALPQAAWDVRLDAVCCEHATFLASTTG</sequence>
<evidence type="ECO:0000256" key="4">
    <source>
        <dbReference type="RuleBase" id="RU361279"/>
    </source>
</evidence>
<dbReference type="InterPro" id="IPR037171">
    <property type="entry name" value="NagB/RpiA_transferase-like"/>
</dbReference>
<comment type="cofactor">
    <cofactor evidence="4">
        <name>Mg(2+)</name>
        <dbReference type="ChEBI" id="CHEBI:18420"/>
    </cofactor>
</comment>
<protein>
    <recommendedName>
        <fullName evidence="4">5-formyltetrahydrofolate cyclo-ligase</fullName>
        <ecNumber evidence="4">6.3.3.2</ecNumber>
    </recommendedName>
</protein>
<keyword evidence="2 4" id="KW-0547">Nucleotide-binding</keyword>
<evidence type="ECO:0000256" key="1">
    <source>
        <dbReference type="ARBA" id="ARBA00010638"/>
    </source>
</evidence>
<dbReference type="GO" id="GO:0030272">
    <property type="term" value="F:5-formyltetrahydrofolate cyclo-ligase activity"/>
    <property type="evidence" value="ECO:0007669"/>
    <property type="project" value="UniProtKB-EC"/>
</dbReference>
<evidence type="ECO:0000256" key="2">
    <source>
        <dbReference type="ARBA" id="ARBA00022741"/>
    </source>
</evidence>
<reference evidence="6 7" key="1">
    <citation type="submission" date="2019-03" db="EMBL/GenBank/DDBJ databases">
        <title>Genomic Encyclopedia of Type Strains, Phase IV (KMG-IV): sequencing the most valuable type-strain genomes for metagenomic binning, comparative biology and taxonomic classification.</title>
        <authorList>
            <person name="Goeker M."/>
        </authorList>
    </citation>
    <scope>NUCLEOTIDE SEQUENCE [LARGE SCALE GENOMIC DNA]</scope>
    <source>
        <strain evidence="6 7">DSM 13605</strain>
    </source>
</reference>
<dbReference type="PANTHER" id="PTHR23407:SF1">
    <property type="entry name" value="5-FORMYLTETRAHYDROFOLATE CYCLO-LIGASE"/>
    <property type="match status" value="1"/>
</dbReference>
<dbReference type="Gene3D" id="3.40.50.10420">
    <property type="entry name" value="NagB/RpiA/CoA transferase-like"/>
    <property type="match status" value="1"/>
</dbReference>
<evidence type="ECO:0000313" key="6">
    <source>
        <dbReference type="EMBL" id="TCT21854.1"/>
    </source>
</evidence>
<dbReference type="InterPro" id="IPR024185">
    <property type="entry name" value="FTHF_cligase-like_sf"/>
</dbReference>
<evidence type="ECO:0000256" key="5">
    <source>
        <dbReference type="SAM" id="MobiDB-lite"/>
    </source>
</evidence>
<dbReference type="EC" id="6.3.3.2" evidence="4"/>
<evidence type="ECO:0000313" key="7">
    <source>
        <dbReference type="Proteomes" id="UP000295414"/>
    </source>
</evidence>
<dbReference type="GO" id="GO:0009396">
    <property type="term" value="P:folic acid-containing compound biosynthetic process"/>
    <property type="evidence" value="ECO:0007669"/>
    <property type="project" value="TreeGrafter"/>
</dbReference>
<name>A0A4R3MZJ3_9GAMM</name>
<keyword evidence="4" id="KW-0479">Metal-binding</keyword>
<keyword evidence="3 4" id="KW-0067">ATP-binding</keyword>
<dbReference type="Proteomes" id="UP000295414">
    <property type="component" value="Unassembled WGS sequence"/>
</dbReference>
<keyword evidence="7" id="KW-1185">Reference proteome</keyword>
<evidence type="ECO:0000256" key="3">
    <source>
        <dbReference type="ARBA" id="ARBA00022840"/>
    </source>
</evidence>
<dbReference type="GO" id="GO:0035999">
    <property type="term" value="P:tetrahydrofolate interconversion"/>
    <property type="evidence" value="ECO:0007669"/>
    <property type="project" value="TreeGrafter"/>
</dbReference>
<proteinExistence type="inferred from homology"/>
<feature type="compositionally biased region" description="Pro residues" evidence="5">
    <location>
        <begin position="34"/>
        <end position="49"/>
    </location>
</feature>
<keyword evidence="4" id="KW-0460">Magnesium</keyword>